<dbReference type="Gene3D" id="1.10.10.10">
    <property type="entry name" value="Winged helix-like DNA-binding domain superfamily/Winged helix DNA-binding domain"/>
    <property type="match status" value="1"/>
</dbReference>
<evidence type="ECO:0000313" key="2">
    <source>
        <dbReference type="EMBL" id="SMP08194.1"/>
    </source>
</evidence>
<comment type="caution">
    <text evidence="2">The sequence shown here is derived from an EMBL/GenBank/DDBJ whole genome shotgun (WGS) entry which is preliminary data.</text>
</comment>
<dbReference type="RefSeq" id="WP_283424682.1">
    <property type="nucleotide sequence ID" value="NZ_FXTY01000001.1"/>
</dbReference>
<dbReference type="SUPFAM" id="SSF46785">
    <property type="entry name" value="Winged helix' DNA-binding domain"/>
    <property type="match status" value="1"/>
</dbReference>
<evidence type="ECO:0000313" key="3">
    <source>
        <dbReference type="Proteomes" id="UP001157961"/>
    </source>
</evidence>
<evidence type="ECO:0000259" key="1">
    <source>
        <dbReference type="PROSITE" id="PS50995"/>
    </source>
</evidence>
<name>A0ABY1NF83_9RHOB</name>
<dbReference type="Proteomes" id="UP001157961">
    <property type="component" value="Unassembled WGS sequence"/>
</dbReference>
<dbReference type="InterPro" id="IPR000835">
    <property type="entry name" value="HTH_MarR-typ"/>
</dbReference>
<dbReference type="PANTHER" id="PTHR33164">
    <property type="entry name" value="TRANSCRIPTIONAL REGULATOR, MARR FAMILY"/>
    <property type="match status" value="1"/>
</dbReference>
<dbReference type="EMBL" id="FXTY01000001">
    <property type="protein sequence ID" value="SMP08194.1"/>
    <property type="molecule type" value="Genomic_DNA"/>
</dbReference>
<accession>A0ABY1NF83</accession>
<dbReference type="InterPro" id="IPR036390">
    <property type="entry name" value="WH_DNA-bd_sf"/>
</dbReference>
<proteinExistence type="predicted"/>
<dbReference type="PRINTS" id="PR00598">
    <property type="entry name" value="HTHMARR"/>
</dbReference>
<protein>
    <submittedName>
        <fullName evidence="2">Transcriptional regulator, MarR family</fullName>
    </submittedName>
</protein>
<dbReference type="InterPro" id="IPR039422">
    <property type="entry name" value="MarR/SlyA-like"/>
</dbReference>
<dbReference type="PANTHER" id="PTHR33164:SF57">
    <property type="entry name" value="MARR-FAMILY TRANSCRIPTIONAL REGULATOR"/>
    <property type="match status" value="1"/>
</dbReference>
<organism evidence="2 3">
    <name type="scientific">Shimia sagamensis</name>
    <dbReference type="NCBI Taxonomy" id="1566352"/>
    <lineage>
        <taxon>Bacteria</taxon>
        <taxon>Pseudomonadati</taxon>
        <taxon>Pseudomonadota</taxon>
        <taxon>Alphaproteobacteria</taxon>
        <taxon>Rhodobacterales</taxon>
        <taxon>Roseobacteraceae</taxon>
    </lineage>
</organism>
<reference evidence="2 3" key="1">
    <citation type="submission" date="2017-05" db="EMBL/GenBank/DDBJ databases">
        <authorList>
            <person name="Varghese N."/>
            <person name="Submissions S."/>
        </authorList>
    </citation>
    <scope>NUCLEOTIDE SEQUENCE [LARGE SCALE GENOMIC DNA]</scope>
    <source>
        <strain evidence="2 3">DSM 29734</strain>
    </source>
</reference>
<sequence length="156" mass="17363">MPDNLFSNTDLPDEFLAIIGVFALFNQIEAELEDINIDPPLSKMERRILVFMDRPKRMGVLAEDTFCIPSAITPVADALEARGLVQRVRDPKDRRALVLELTPDGFEARASLMDGVKLRFREISGMTVDEISQFANLVVKAMPGAVAAGRLEEKEC</sequence>
<keyword evidence="3" id="KW-1185">Reference proteome</keyword>
<dbReference type="Pfam" id="PF01047">
    <property type="entry name" value="MarR"/>
    <property type="match status" value="1"/>
</dbReference>
<dbReference type="SMART" id="SM00347">
    <property type="entry name" value="HTH_MARR"/>
    <property type="match status" value="1"/>
</dbReference>
<dbReference type="PROSITE" id="PS50995">
    <property type="entry name" value="HTH_MARR_2"/>
    <property type="match status" value="1"/>
</dbReference>
<gene>
    <name evidence="2" type="ORF">SAMN06265373_101849</name>
</gene>
<dbReference type="InterPro" id="IPR036388">
    <property type="entry name" value="WH-like_DNA-bd_sf"/>
</dbReference>
<feature type="domain" description="HTH marR-type" evidence="1">
    <location>
        <begin position="1"/>
        <end position="143"/>
    </location>
</feature>